<keyword evidence="4" id="KW-1185">Reference proteome</keyword>
<accession>A0A075P7I6</accession>
<evidence type="ECO:0000313" key="3">
    <source>
        <dbReference type="EMBL" id="AIF99262.1"/>
    </source>
</evidence>
<dbReference type="PANTHER" id="PTHR46832">
    <property type="entry name" value="5'-METHYLTHIOADENOSINE/S-ADENOSYLHOMOCYSTEINE NUCLEOSIDASE"/>
    <property type="match status" value="1"/>
</dbReference>
<reference evidence="3 4" key="1">
    <citation type="submission" date="2014-06" db="EMBL/GenBank/DDBJ databases">
        <title>Genomes of Alteromonas australica, a world apart.</title>
        <authorList>
            <person name="Gonzaga A."/>
            <person name="Lopez-Perez M."/>
            <person name="Rodriguez-Valera F."/>
        </authorList>
    </citation>
    <scope>NUCLEOTIDE SEQUENCE [LARGE SCALE GENOMIC DNA]</scope>
    <source>
        <strain evidence="3 4">H 17</strain>
    </source>
</reference>
<dbReference type="PANTHER" id="PTHR46832:SF1">
    <property type="entry name" value="5'-METHYLTHIOADENOSINE_S-ADENOSYLHOMOCYSTEINE NUCLEOSIDASE"/>
    <property type="match status" value="1"/>
</dbReference>
<name>A0A075P7I6_9ALTE</name>
<dbReference type="eggNOG" id="COG0775">
    <property type="taxonomic scope" value="Bacteria"/>
</dbReference>
<evidence type="ECO:0000259" key="2">
    <source>
        <dbReference type="Pfam" id="PF01048"/>
    </source>
</evidence>
<dbReference type="GO" id="GO:0009116">
    <property type="term" value="P:nucleoside metabolic process"/>
    <property type="evidence" value="ECO:0007669"/>
    <property type="project" value="InterPro"/>
</dbReference>
<feature type="chain" id="PRO_5001708181" evidence="1">
    <location>
        <begin position="24"/>
        <end position="297"/>
    </location>
</feature>
<dbReference type="CDD" id="cd09008">
    <property type="entry name" value="MTAN"/>
    <property type="match status" value="1"/>
</dbReference>
<dbReference type="AlphaFoldDB" id="A0A075P7I6"/>
<dbReference type="InterPro" id="IPR000845">
    <property type="entry name" value="Nucleoside_phosphorylase_d"/>
</dbReference>
<evidence type="ECO:0000313" key="4">
    <source>
        <dbReference type="Proteomes" id="UP000056090"/>
    </source>
</evidence>
<proteinExistence type="predicted"/>
<sequence>MKKITLSVILWTLMSSLAFFAKAEFNHVVVESAATPLQPIMIQGPMPIEAEYFAGLLDNVQIEKSGNATFYNGTLNGYPVVVVKTGKGLENTAAATAVGIIKYRPLIIINQGTSGGHDPKLQVGDIVLGARSVNIGNFKTPKLAKAQGSNPLTWTPMDLMASEGSAGEGDSASDANKIRYYAGDETLISVAVSIRDTYTRGKIVKGTIGSANFWNNELDRIAWLHEDMGTSVEEMETAAAAQVAYAYKTPMLGIRVLSNNITNHGEYDPSTAKACQSFVKGVVEAYINQLNTTLKPL</sequence>
<dbReference type="EMBL" id="CP008849">
    <property type="protein sequence ID" value="AIF99262.1"/>
    <property type="molecule type" value="Genomic_DNA"/>
</dbReference>
<dbReference type="Proteomes" id="UP000056090">
    <property type="component" value="Chromosome"/>
</dbReference>
<dbReference type="GO" id="GO:0019284">
    <property type="term" value="P:L-methionine salvage from S-adenosylmethionine"/>
    <property type="evidence" value="ECO:0007669"/>
    <property type="project" value="TreeGrafter"/>
</dbReference>
<dbReference type="GO" id="GO:0008782">
    <property type="term" value="F:adenosylhomocysteine nucleosidase activity"/>
    <property type="evidence" value="ECO:0007669"/>
    <property type="project" value="TreeGrafter"/>
</dbReference>
<dbReference type="GeneID" id="78255530"/>
<protein>
    <submittedName>
        <fullName evidence="3">5'-methylthioadenosine nucleosidase</fullName>
    </submittedName>
</protein>
<dbReference type="GO" id="GO:0008930">
    <property type="term" value="F:methylthioadenosine nucleosidase activity"/>
    <property type="evidence" value="ECO:0007669"/>
    <property type="project" value="TreeGrafter"/>
</dbReference>
<organism evidence="3 4">
    <name type="scientific">Alteromonas australica</name>
    <dbReference type="NCBI Taxonomy" id="589873"/>
    <lineage>
        <taxon>Bacteria</taxon>
        <taxon>Pseudomonadati</taxon>
        <taxon>Pseudomonadota</taxon>
        <taxon>Gammaproteobacteria</taxon>
        <taxon>Alteromonadales</taxon>
        <taxon>Alteromonadaceae</taxon>
        <taxon>Alteromonas/Salinimonas group</taxon>
        <taxon>Alteromonas</taxon>
    </lineage>
</organism>
<gene>
    <name evidence="3" type="ORF">EP13_11520</name>
</gene>
<dbReference type="GO" id="GO:0005829">
    <property type="term" value="C:cytosol"/>
    <property type="evidence" value="ECO:0007669"/>
    <property type="project" value="TreeGrafter"/>
</dbReference>
<dbReference type="Gene3D" id="3.40.50.1580">
    <property type="entry name" value="Nucleoside phosphorylase domain"/>
    <property type="match status" value="1"/>
</dbReference>
<dbReference type="RefSeq" id="WP_044057368.1">
    <property type="nucleotide sequence ID" value="NZ_CBCSKJ010000003.1"/>
</dbReference>
<feature type="signal peptide" evidence="1">
    <location>
        <begin position="1"/>
        <end position="23"/>
    </location>
</feature>
<evidence type="ECO:0000256" key="1">
    <source>
        <dbReference type="SAM" id="SignalP"/>
    </source>
</evidence>
<dbReference type="SUPFAM" id="SSF53167">
    <property type="entry name" value="Purine and uridine phosphorylases"/>
    <property type="match status" value="1"/>
</dbReference>
<dbReference type="InterPro" id="IPR035994">
    <property type="entry name" value="Nucleoside_phosphorylase_sf"/>
</dbReference>
<dbReference type="KEGG" id="aal:EP13_11520"/>
<keyword evidence="1" id="KW-0732">Signal</keyword>
<feature type="domain" description="Nucleoside phosphorylase" evidence="2">
    <location>
        <begin position="39"/>
        <end position="287"/>
    </location>
</feature>
<dbReference type="Pfam" id="PF01048">
    <property type="entry name" value="PNP_UDP_1"/>
    <property type="match status" value="1"/>
</dbReference>